<evidence type="ECO:0000259" key="1">
    <source>
        <dbReference type="Pfam" id="PF00497"/>
    </source>
</evidence>
<dbReference type="PANTHER" id="PTHR38834:SF3">
    <property type="entry name" value="SOLUTE-BINDING PROTEIN FAMILY 3_N-TERMINAL DOMAIN-CONTAINING PROTEIN"/>
    <property type="match status" value="1"/>
</dbReference>
<dbReference type="Proteomes" id="UP000288096">
    <property type="component" value="Unassembled WGS sequence"/>
</dbReference>
<reference evidence="3" key="2">
    <citation type="submission" date="2019-01" db="EMBL/GenBank/DDBJ databases">
        <title>Genome sequence of Desulfonema ishimotonii strain Tokyo 01.</title>
        <authorList>
            <person name="Fukui M."/>
        </authorList>
    </citation>
    <scope>NUCLEOTIDE SEQUENCE [LARGE SCALE GENOMIC DNA]</scope>
    <source>
        <strain evidence="3">Tokyo 01</strain>
    </source>
</reference>
<accession>A0A401FTG2</accession>
<gene>
    <name evidence="2" type="ORF">DENIS_1191</name>
</gene>
<proteinExistence type="predicted"/>
<evidence type="ECO:0000313" key="2">
    <source>
        <dbReference type="EMBL" id="GBC60240.1"/>
    </source>
</evidence>
<dbReference type="PANTHER" id="PTHR38834">
    <property type="entry name" value="PERIPLASMIC SUBSTRATE BINDING PROTEIN FAMILY 3"/>
    <property type="match status" value="1"/>
</dbReference>
<reference evidence="3" key="1">
    <citation type="submission" date="2017-11" db="EMBL/GenBank/DDBJ databases">
        <authorList>
            <person name="Watanabe M."/>
            <person name="Kojima H."/>
        </authorList>
    </citation>
    <scope>NUCLEOTIDE SEQUENCE [LARGE SCALE GENOMIC DNA]</scope>
    <source>
        <strain evidence="3">Tokyo 01</strain>
    </source>
</reference>
<name>A0A401FTG2_9BACT</name>
<protein>
    <recommendedName>
        <fullName evidence="1">Solute-binding protein family 3/N-terminal domain-containing protein</fullName>
    </recommendedName>
</protein>
<sequence>MGYEPRFRLLPWKRAYRTVAEGEAAMLFTFTKNPEREKDFFFTDALAEIEVIFFKRKADKITWETFDELKNYRIGYVDGYNYGSSFMEAIREKKFSRPDMLGASEMADYQQFLKLSGKRIDLAVCVKSEGLHLIRNNAPAFDDLDYIDKPVGPARGFFCGFSRKWPDAKSLRDRFDKEYGKFKAEGKKAAIFDKYGISASAAPC</sequence>
<dbReference type="SUPFAM" id="SSF53850">
    <property type="entry name" value="Periplasmic binding protein-like II"/>
    <property type="match status" value="1"/>
</dbReference>
<comment type="caution">
    <text evidence="2">The sequence shown here is derived from an EMBL/GenBank/DDBJ whole genome shotgun (WGS) entry which is preliminary data.</text>
</comment>
<dbReference type="Pfam" id="PF00497">
    <property type="entry name" value="SBP_bac_3"/>
    <property type="match status" value="1"/>
</dbReference>
<keyword evidence="3" id="KW-1185">Reference proteome</keyword>
<dbReference type="Gene3D" id="3.40.190.10">
    <property type="entry name" value="Periplasmic binding protein-like II"/>
    <property type="match status" value="2"/>
</dbReference>
<organism evidence="2 3">
    <name type="scientific">Desulfonema ishimotonii</name>
    <dbReference type="NCBI Taxonomy" id="45657"/>
    <lineage>
        <taxon>Bacteria</taxon>
        <taxon>Pseudomonadati</taxon>
        <taxon>Thermodesulfobacteriota</taxon>
        <taxon>Desulfobacteria</taxon>
        <taxon>Desulfobacterales</taxon>
        <taxon>Desulfococcaceae</taxon>
        <taxon>Desulfonema</taxon>
    </lineage>
</organism>
<dbReference type="InterPro" id="IPR001638">
    <property type="entry name" value="Solute-binding_3/MltF_N"/>
</dbReference>
<dbReference type="AlphaFoldDB" id="A0A401FTG2"/>
<feature type="domain" description="Solute-binding protein family 3/N-terminal" evidence="1">
    <location>
        <begin position="1"/>
        <end position="196"/>
    </location>
</feature>
<evidence type="ECO:0000313" key="3">
    <source>
        <dbReference type="Proteomes" id="UP000288096"/>
    </source>
</evidence>
<dbReference type="EMBL" id="BEXT01000001">
    <property type="protein sequence ID" value="GBC60240.1"/>
    <property type="molecule type" value="Genomic_DNA"/>
</dbReference>